<protein>
    <recommendedName>
        <fullName evidence="2">Sulfotransferase domain-containing protein</fullName>
    </recommendedName>
</protein>
<dbReference type="SUPFAM" id="SSF52540">
    <property type="entry name" value="P-loop containing nucleoside triphosphate hydrolases"/>
    <property type="match status" value="1"/>
</dbReference>
<proteinExistence type="predicted"/>
<gene>
    <name evidence="1" type="ORF">LCGC14_2350810</name>
</gene>
<dbReference type="EMBL" id="LAZR01034217">
    <property type="protein sequence ID" value="KKL45918.1"/>
    <property type="molecule type" value="Genomic_DNA"/>
</dbReference>
<name>A0A0F9C963_9ZZZZ</name>
<reference evidence="1" key="1">
    <citation type="journal article" date="2015" name="Nature">
        <title>Complex archaea that bridge the gap between prokaryotes and eukaryotes.</title>
        <authorList>
            <person name="Spang A."/>
            <person name="Saw J.H."/>
            <person name="Jorgensen S.L."/>
            <person name="Zaremba-Niedzwiedzka K."/>
            <person name="Martijn J."/>
            <person name="Lind A.E."/>
            <person name="van Eijk R."/>
            <person name="Schleper C."/>
            <person name="Guy L."/>
            <person name="Ettema T.J."/>
        </authorList>
    </citation>
    <scope>NUCLEOTIDE SEQUENCE</scope>
</reference>
<sequence>MKIFVCSTGRTGTMFMSQVFSELTDIPSYHEVAPYCIGETCRELNNTAKYSKETQAVVDRKIESIKNLTIDGNYFEASNMFIKSFCRPVFETFDDIYCIYIERNMLEVFFSLGERNWQNGQDWLMQSHWQLNLWRTEDKLDYYSNLTWNWYEVRKRFYSWRGVFKKSYVFKFEDINNIDEYHKMFNHFKIPFDALKKLPEPKGRILNENAEGKPITERYTSIIVDFFKKWNREGVEWVFPSDYEELK</sequence>
<dbReference type="Gene3D" id="3.40.50.300">
    <property type="entry name" value="P-loop containing nucleotide triphosphate hydrolases"/>
    <property type="match status" value="1"/>
</dbReference>
<organism evidence="1">
    <name type="scientific">marine sediment metagenome</name>
    <dbReference type="NCBI Taxonomy" id="412755"/>
    <lineage>
        <taxon>unclassified sequences</taxon>
        <taxon>metagenomes</taxon>
        <taxon>ecological metagenomes</taxon>
    </lineage>
</organism>
<evidence type="ECO:0008006" key="2">
    <source>
        <dbReference type="Google" id="ProtNLM"/>
    </source>
</evidence>
<comment type="caution">
    <text evidence="1">The sequence shown here is derived from an EMBL/GenBank/DDBJ whole genome shotgun (WGS) entry which is preliminary data.</text>
</comment>
<dbReference type="InterPro" id="IPR027417">
    <property type="entry name" value="P-loop_NTPase"/>
</dbReference>
<dbReference type="AlphaFoldDB" id="A0A0F9C963"/>
<accession>A0A0F9C963</accession>
<evidence type="ECO:0000313" key="1">
    <source>
        <dbReference type="EMBL" id="KKL45918.1"/>
    </source>
</evidence>